<dbReference type="HOGENOM" id="CLU_2795193_0_0_1"/>
<dbReference type="AlphaFoldDB" id="B2WEK8"/>
<evidence type="ECO:0000313" key="1">
    <source>
        <dbReference type="EMBL" id="EDU51500.1"/>
    </source>
</evidence>
<protein>
    <submittedName>
        <fullName evidence="1">Uncharacterized protein</fullName>
    </submittedName>
</protein>
<gene>
    <name evidence="1" type="ORF">PTRG_08581</name>
</gene>
<name>B2WEK8_PYRTR</name>
<accession>B2WEK8</accession>
<evidence type="ECO:0000313" key="2">
    <source>
        <dbReference type="Proteomes" id="UP000001471"/>
    </source>
</evidence>
<dbReference type="Proteomes" id="UP000001471">
    <property type="component" value="Unassembled WGS sequence"/>
</dbReference>
<dbReference type="InParanoid" id="B2WEK8"/>
<dbReference type="EMBL" id="DS231623">
    <property type="protein sequence ID" value="EDU51500.1"/>
    <property type="molecule type" value="Genomic_DNA"/>
</dbReference>
<proteinExistence type="predicted"/>
<organism evidence="1 2">
    <name type="scientific">Pyrenophora tritici-repentis (strain Pt-1C-BFP)</name>
    <name type="common">Wheat tan spot fungus</name>
    <name type="synonym">Drechslera tritici-repentis</name>
    <dbReference type="NCBI Taxonomy" id="426418"/>
    <lineage>
        <taxon>Eukaryota</taxon>
        <taxon>Fungi</taxon>
        <taxon>Dikarya</taxon>
        <taxon>Ascomycota</taxon>
        <taxon>Pezizomycotina</taxon>
        <taxon>Dothideomycetes</taxon>
        <taxon>Pleosporomycetidae</taxon>
        <taxon>Pleosporales</taxon>
        <taxon>Pleosporineae</taxon>
        <taxon>Pleosporaceae</taxon>
        <taxon>Pyrenophora</taxon>
    </lineage>
</organism>
<reference evidence="2" key="1">
    <citation type="journal article" date="2013" name="G3 (Bethesda)">
        <title>Comparative genomics of a plant-pathogenic fungus, Pyrenophora tritici-repentis, reveals transduplication and the impact of repeat elements on pathogenicity and population divergence.</title>
        <authorList>
            <person name="Manning V.A."/>
            <person name="Pandelova I."/>
            <person name="Dhillon B."/>
            <person name="Wilhelm L.J."/>
            <person name="Goodwin S.B."/>
            <person name="Berlin A.M."/>
            <person name="Figueroa M."/>
            <person name="Freitag M."/>
            <person name="Hane J.K."/>
            <person name="Henrissat B."/>
            <person name="Holman W.H."/>
            <person name="Kodira C.D."/>
            <person name="Martin J."/>
            <person name="Oliver R.P."/>
            <person name="Robbertse B."/>
            <person name="Schackwitz W."/>
            <person name="Schwartz D.C."/>
            <person name="Spatafora J.W."/>
            <person name="Turgeon B.G."/>
            <person name="Yandava C."/>
            <person name="Young S."/>
            <person name="Zhou S."/>
            <person name="Zeng Q."/>
            <person name="Grigoriev I.V."/>
            <person name="Ma L.-J."/>
            <person name="Ciuffetti L.M."/>
        </authorList>
    </citation>
    <scope>NUCLEOTIDE SEQUENCE [LARGE SCALE GENOMIC DNA]</scope>
    <source>
        <strain evidence="2">Pt-1C-BFP</strain>
    </source>
</reference>
<sequence length="68" mass="7274">MSTDAALGFDSFRSLLSARAAALFDPWWSSILCNRRGGGANGESKLAMVLKTELPKGPPTARTEHVVI</sequence>